<dbReference type="SUPFAM" id="SSF52540">
    <property type="entry name" value="P-loop containing nucleoside triphosphate hydrolases"/>
    <property type="match status" value="1"/>
</dbReference>
<accession>A0A504UWC6</accession>
<dbReference type="Pfam" id="PF09397">
    <property type="entry name" value="FtsK_gamma"/>
    <property type="match status" value="1"/>
</dbReference>
<feature type="compositionally biased region" description="Low complexity" evidence="7">
    <location>
        <begin position="283"/>
        <end position="296"/>
    </location>
</feature>
<feature type="compositionally biased region" description="Polar residues" evidence="7">
    <location>
        <begin position="1"/>
        <end position="17"/>
    </location>
</feature>
<keyword evidence="4" id="KW-0238">DNA-binding</keyword>
<feature type="compositionally biased region" description="Polar residues" evidence="7">
    <location>
        <begin position="26"/>
        <end position="43"/>
    </location>
</feature>
<feature type="compositionally biased region" description="Polar residues" evidence="7">
    <location>
        <begin position="307"/>
        <end position="323"/>
    </location>
</feature>
<feature type="compositionally biased region" description="Low complexity" evidence="7">
    <location>
        <begin position="85"/>
        <end position="111"/>
    </location>
</feature>
<dbReference type="SMART" id="SM00843">
    <property type="entry name" value="Ftsk_gamma"/>
    <property type="match status" value="1"/>
</dbReference>
<dbReference type="InterPro" id="IPR027417">
    <property type="entry name" value="P-loop_NTPase"/>
</dbReference>
<keyword evidence="10" id="KW-1185">Reference proteome</keyword>
<dbReference type="EMBL" id="VFYP01000001">
    <property type="protein sequence ID" value="TPP09482.1"/>
    <property type="molecule type" value="Genomic_DNA"/>
</dbReference>
<feature type="compositionally biased region" description="Pro residues" evidence="7">
    <location>
        <begin position="206"/>
        <end position="215"/>
    </location>
</feature>
<gene>
    <name evidence="9" type="ORF">FJQ55_00985</name>
</gene>
<keyword evidence="3 6" id="KW-0067">ATP-binding</keyword>
<dbReference type="AlphaFoldDB" id="A0A504UWC6"/>
<dbReference type="PANTHER" id="PTHR22683">
    <property type="entry name" value="SPORULATION PROTEIN RELATED"/>
    <property type="match status" value="1"/>
</dbReference>
<dbReference type="Pfam" id="PF01580">
    <property type="entry name" value="FtsK_SpoIIIE"/>
    <property type="match status" value="1"/>
</dbReference>
<dbReference type="InterPro" id="IPR050206">
    <property type="entry name" value="FtsK/SpoIIIE/SftA"/>
</dbReference>
<evidence type="ECO:0000256" key="6">
    <source>
        <dbReference type="PROSITE-ProRule" id="PRU00289"/>
    </source>
</evidence>
<dbReference type="Gene3D" id="3.40.50.300">
    <property type="entry name" value="P-loop containing nucleotide triphosphate hydrolases"/>
    <property type="match status" value="1"/>
</dbReference>
<dbReference type="InterPro" id="IPR041027">
    <property type="entry name" value="FtsK_alpha"/>
</dbReference>
<sequence length="1032" mass="109730">MHPPRSNSAYQANQFGDQNGDKAQVPQGQQASRPASADQTAANQIEGREEQPVWQSAFVLGPNVRFTRTPDRVTAKPETIEPMNAPAAAQVSRAQVAQPQAPAQAQMAPAPRLNPQADQRPASPYGLPRTGAPHQPAATPARAPIPTQPLQQQQQQPRMPASVTLPQPPDAVGARALTYKLRRELARQQAEQAAWEASMAEDPTRPVAPPPVAPQPAPLVQGMRTVMATTTSATVGHTAVAPPAPSGPVAATGPAPAAAPVARPTMARNAFLRPPVQAAPIAQTQPAATVPAAQAMPPAPSNGFAPSVSQPGTAQPQSRATHSPAQPQAPVALQAAATPVETGSAAAPRLPISALLSDHIFFEAMIDPVDAPFETEMARAVPTSRQPWPAAPTPAPVVHAAPVAIPARNPAIRAEVVRYRPDAPATAVAVSPPLAPLPKPRFDAPAGSVVALYREVARRDVVTDQVAAIIPAGGAPEGGAAVQDTNAVAPARSVVPTASTVSARQPLFRAQEAMGEGEYELPYLDFLQQPPVQTGVTMTAEALEQSAGLLESVLEDFGIKGEVIDVRPGPVVTLYEFEPAPGVKSSRVIGLSDDIARSMSALSARVAVVPGRNVIGIELPNPVRETVYLRELIETPDYAETRYKLPVCLGKTIGGEPVIAELAKMPHLLVAGTTGSGKSVAINTMILSLLYRFRPDECRLIMVDPKMLELSVYDGIPHLLTPVVTDPKKAVMALKWAVREMEDRYRKMSRLGVRNIDGYNARAAQAREKGETITVSVQTGFDRQSGEIVYEDQELDLSPMPYIVVVVDEMADLMMVAGKEIEGAIQRLAQMARAAGIHLIMATQRPSVDVITGTIKANFPTRVSFQVTSKIDSRTILGEPGAEHLLGQGDMLHMVGGGRIARVHGPFVSDEEVEKVVAHLKMQARPDYLGTVTEDADEVEDEPEEDVAVFDKSAMGEEDGNDLYDKAVKVVLRDKKCSTSYIQRRLSIGYNKAASLVERMEQEGIVGAANHVGKRAIIVGGREVSAEGDFEG</sequence>
<evidence type="ECO:0000259" key="8">
    <source>
        <dbReference type="PROSITE" id="PS50901"/>
    </source>
</evidence>
<feature type="region of interest" description="Disordered" evidence="7">
    <location>
        <begin position="1"/>
        <end position="170"/>
    </location>
</feature>
<evidence type="ECO:0000313" key="10">
    <source>
        <dbReference type="Proteomes" id="UP000316429"/>
    </source>
</evidence>
<dbReference type="InterPro" id="IPR002543">
    <property type="entry name" value="FtsK_dom"/>
</dbReference>
<dbReference type="RefSeq" id="WP_140825872.1">
    <property type="nucleotide sequence ID" value="NZ_VFYP01000001.1"/>
</dbReference>
<dbReference type="CDD" id="cd01127">
    <property type="entry name" value="TrwB_TraG_TraD_VirD4"/>
    <property type="match status" value="1"/>
</dbReference>
<dbReference type="GO" id="GO:0005524">
    <property type="term" value="F:ATP binding"/>
    <property type="evidence" value="ECO:0007669"/>
    <property type="project" value="UniProtKB-UniRule"/>
</dbReference>
<comment type="subunit">
    <text evidence="5">Homohexamer. Forms a ring that surrounds DNA.</text>
</comment>
<protein>
    <submittedName>
        <fullName evidence="9">DNA translocase FtsK</fullName>
    </submittedName>
</protein>
<dbReference type="SUPFAM" id="SSF46785">
    <property type="entry name" value="Winged helix' DNA-binding domain"/>
    <property type="match status" value="1"/>
</dbReference>
<dbReference type="Gene3D" id="1.10.10.10">
    <property type="entry name" value="Winged helix-like DNA-binding domain superfamily/Winged helix DNA-binding domain"/>
    <property type="match status" value="1"/>
</dbReference>
<reference evidence="9 10" key="1">
    <citation type="submission" date="2019-06" db="EMBL/GenBank/DDBJ databases">
        <title>Rhizobium sp. CL12 isolated from roots of soybean.</title>
        <authorList>
            <person name="Wang C."/>
        </authorList>
    </citation>
    <scope>NUCLEOTIDE SEQUENCE [LARGE SCALE GENOMIC DNA]</scope>
    <source>
        <strain evidence="9 10">CL12</strain>
    </source>
</reference>
<dbReference type="InterPro" id="IPR018541">
    <property type="entry name" value="Ftsk_gamma"/>
</dbReference>
<feature type="compositionally biased region" description="Low complexity" evidence="7">
    <location>
        <begin position="135"/>
        <end position="157"/>
    </location>
</feature>
<dbReference type="InterPro" id="IPR036390">
    <property type="entry name" value="WH_DNA-bd_sf"/>
</dbReference>
<feature type="binding site" evidence="6">
    <location>
        <begin position="672"/>
        <end position="679"/>
    </location>
    <ligand>
        <name>ATP</name>
        <dbReference type="ChEBI" id="CHEBI:30616"/>
    </ligand>
</feature>
<feature type="domain" description="FtsK" evidence="8">
    <location>
        <begin position="655"/>
        <end position="874"/>
    </location>
</feature>
<keyword evidence="2 6" id="KW-0547">Nucleotide-binding</keyword>
<comment type="caution">
    <text evidence="9">The sequence shown here is derived from an EMBL/GenBank/DDBJ whole genome shotgun (WGS) entry which is preliminary data.</text>
</comment>
<evidence type="ECO:0000256" key="7">
    <source>
        <dbReference type="SAM" id="MobiDB-lite"/>
    </source>
</evidence>
<dbReference type="Gene3D" id="3.30.980.40">
    <property type="match status" value="1"/>
</dbReference>
<dbReference type="PANTHER" id="PTHR22683:SF41">
    <property type="entry name" value="DNA TRANSLOCASE FTSK"/>
    <property type="match status" value="1"/>
</dbReference>
<evidence type="ECO:0000256" key="2">
    <source>
        <dbReference type="ARBA" id="ARBA00022741"/>
    </source>
</evidence>
<evidence type="ECO:0000256" key="3">
    <source>
        <dbReference type="ARBA" id="ARBA00022840"/>
    </source>
</evidence>
<evidence type="ECO:0000256" key="4">
    <source>
        <dbReference type="ARBA" id="ARBA00023125"/>
    </source>
</evidence>
<dbReference type="PROSITE" id="PS50901">
    <property type="entry name" value="FTSK"/>
    <property type="match status" value="1"/>
</dbReference>
<dbReference type="OrthoDB" id="9807790at2"/>
<feature type="compositionally biased region" description="Basic and acidic residues" evidence="7">
    <location>
        <begin position="68"/>
        <end position="79"/>
    </location>
</feature>
<feature type="region of interest" description="Disordered" evidence="7">
    <location>
        <begin position="283"/>
        <end position="329"/>
    </location>
</feature>
<dbReference type="InterPro" id="IPR036388">
    <property type="entry name" value="WH-like_DNA-bd_sf"/>
</dbReference>
<name>A0A504UWC6_9HYPH</name>
<proteinExistence type="inferred from homology"/>
<dbReference type="Pfam" id="PF17854">
    <property type="entry name" value="FtsK_alpha"/>
    <property type="match status" value="1"/>
</dbReference>
<organism evidence="9 10">
    <name type="scientific">Rhizobium glycinendophyticum</name>
    <dbReference type="NCBI Taxonomy" id="2589807"/>
    <lineage>
        <taxon>Bacteria</taxon>
        <taxon>Pseudomonadati</taxon>
        <taxon>Pseudomonadota</taxon>
        <taxon>Alphaproteobacteria</taxon>
        <taxon>Hyphomicrobiales</taxon>
        <taxon>Rhizobiaceae</taxon>
        <taxon>Rhizobium/Agrobacterium group</taxon>
        <taxon>Rhizobium</taxon>
    </lineage>
</organism>
<evidence type="ECO:0000256" key="5">
    <source>
        <dbReference type="ARBA" id="ARBA00025923"/>
    </source>
</evidence>
<dbReference type="Proteomes" id="UP000316429">
    <property type="component" value="Unassembled WGS sequence"/>
</dbReference>
<evidence type="ECO:0000313" key="9">
    <source>
        <dbReference type="EMBL" id="TPP09482.1"/>
    </source>
</evidence>
<dbReference type="GO" id="GO:0003677">
    <property type="term" value="F:DNA binding"/>
    <property type="evidence" value="ECO:0007669"/>
    <property type="project" value="UniProtKB-KW"/>
</dbReference>
<feature type="region of interest" description="Disordered" evidence="7">
    <location>
        <begin position="194"/>
        <end position="215"/>
    </location>
</feature>
<comment type="similarity">
    <text evidence="1">Belongs to the FtsK/SpoIIIE/SftA family.</text>
</comment>
<evidence type="ECO:0000256" key="1">
    <source>
        <dbReference type="ARBA" id="ARBA00006474"/>
    </source>
</evidence>